<evidence type="ECO:0000256" key="1">
    <source>
        <dbReference type="SAM" id="MobiDB-lite"/>
    </source>
</evidence>
<proteinExistence type="predicted"/>
<dbReference type="AlphaFoldDB" id="A0A8K0NF52"/>
<comment type="caution">
    <text evidence="2">The sequence shown here is derived from an EMBL/GenBank/DDBJ whole genome shotgun (WGS) entry which is preliminary data.</text>
</comment>
<organism evidence="2 3">
    <name type="scientific">Claviceps africana</name>
    <dbReference type="NCBI Taxonomy" id="83212"/>
    <lineage>
        <taxon>Eukaryota</taxon>
        <taxon>Fungi</taxon>
        <taxon>Dikarya</taxon>
        <taxon>Ascomycota</taxon>
        <taxon>Pezizomycotina</taxon>
        <taxon>Sordariomycetes</taxon>
        <taxon>Hypocreomycetidae</taxon>
        <taxon>Hypocreales</taxon>
        <taxon>Clavicipitaceae</taxon>
        <taxon>Claviceps</taxon>
    </lineage>
</organism>
<dbReference type="EMBL" id="SRPY01001501">
    <property type="protein sequence ID" value="KAG5912951.1"/>
    <property type="molecule type" value="Genomic_DNA"/>
</dbReference>
<keyword evidence="3" id="KW-1185">Reference proteome</keyword>
<evidence type="ECO:0000313" key="2">
    <source>
        <dbReference type="EMBL" id="KAG5912951.1"/>
    </source>
</evidence>
<name>A0A8K0NF52_9HYPO</name>
<evidence type="ECO:0000313" key="3">
    <source>
        <dbReference type="Proteomes" id="UP000811619"/>
    </source>
</evidence>
<dbReference type="Proteomes" id="UP000811619">
    <property type="component" value="Unassembled WGS sequence"/>
</dbReference>
<feature type="region of interest" description="Disordered" evidence="1">
    <location>
        <begin position="1"/>
        <end position="66"/>
    </location>
</feature>
<protein>
    <submittedName>
        <fullName evidence="2">Uncharacterized protein</fullName>
    </submittedName>
</protein>
<reference evidence="2" key="1">
    <citation type="journal article" date="2020" name="bioRxiv">
        <title>Whole genome comparisons of ergot fungi reveals the divergence and evolution of species within the genus Claviceps are the result of varying mechanisms driving genome evolution and host range expansion.</title>
        <authorList>
            <person name="Wyka S.A."/>
            <person name="Mondo S.J."/>
            <person name="Liu M."/>
            <person name="Dettman J."/>
            <person name="Nalam V."/>
            <person name="Broders K.D."/>
        </authorList>
    </citation>
    <scope>NUCLEOTIDE SEQUENCE</scope>
    <source>
        <strain evidence="2">CCC 489</strain>
    </source>
</reference>
<accession>A0A8K0NF52</accession>
<feature type="compositionally biased region" description="Polar residues" evidence="1">
    <location>
        <begin position="50"/>
        <end position="66"/>
    </location>
</feature>
<sequence>MAHGPCGRVAKTASGRPGLSASRPASRWSKAGLGRVPRGLADPTMGLTMGATSAAPSGNSASRAKD</sequence>
<gene>
    <name evidence="2" type="ORF">E4U42_001680</name>
</gene>